<dbReference type="InterPro" id="IPR008927">
    <property type="entry name" value="6-PGluconate_DH-like_C_sf"/>
</dbReference>
<dbReference type="InterPro" id="IPR028359">
    <property type="entry name" value="UDP_ManNAc/GlcNAc_DH"/>
</dbReference>
<sequence length="452" mass="47835">MKITVVGLGKIGLPLAVQFAGMGHRVVGADIDRQVVAAVREARPPFPGEAHLDERLGEVLAAGALEATTDTTAAVAASDAVVVVVPLYVDSFGSPEFSAIDAATEAVGRGLRPGTLVTYETTLPVGTTRTRLAPMLAELSGLRAGEEFFLAFSPERVSSGRVFADLARYPKLIGGLDEASTRQAVEFYGAVLRFDERPDLSEPNGVWDLGSAEAAELAKLAETTYRDVNIGLANQFALHADRIGVDFARVAEACNSQPFSHLHRPGIAVGGHCIPVYPWLYLGGDPGATIVTAAREANRVMPERCVDRLADAYGDLTGAVVVVLGACYRGGVKETAYSGVFATVSALRRRGAVPLVHDPLYSADELLELRLDPYLPMTRVDAAIVQADHAEYAELSTSDLPSVQVVLDGRDVLDPERWEGVALIRLGRGGAAHPTAKAATDIGVSFQGAARL</sequence>
<comment type="caution">
    <text evidence="5">The sequence shown here is derived from an EMBL/GenBank/DDBJ whole genome shotgun (WGS) entry which is preliminary data.</text>
</comment>
<dbReference type="PANTHER" id="PTHR43491:SF5">
    <property type="entry name" value="UDP-N-ACETYL-D-MANNOSAMINE DEHYDROGENASE"/>
    <property type="match status" value="1"/>
</dbReference>
<keyword evidence="6" id="KW-1185">Reference proteome</keyword>
<keyword evidence="2" id="KW-0520">NAD</keyword>
<comment type="similarity">
    <text evidence="3">Belongs to the UDP-glucose/GDP-mannose dehydrogenase family.</text>
</comment>
<evidence type="ECO:0000256" key="2">
    <source>
        <dbReference type="ARBA" id="ARBA00023027"/>
    </source>
</evidence>
<dbReference type="Proteomes" id="UP001597145">
    <property type="component" value="Unassembled WGS sequence"/>
</dbReference>
<dbReference type="Pfam" id="PF00984">
    <property type="entry name" value="UDPG_MGDP_dh"/>
    <property type="match status" value="1"/>
</dbReference>
<dbReference type="InterPro" id="IPR014026">
    <property type="entry name" value="UDP-Glc/GDP-Man_DH_dimer"/>
</dbReference>
<dbReference type="InterPro" id="IPR036291">
    <property type="entry name" value="NAD(P)-bd_dom_sf"/>
</dbReference>
<dbReference type="Pfam" id="PF03721">
    <property type="entry name" value="UDPG_MGDP_dh_N"/>
    <property type="match status" value="1"/>
</dbReference>
<evidence type="ECO:0000256" key="3">
    <source>
        <dbReference type="PIRNR" id="PIRNR000124"/>
    </source>
</evidence>
<evidence type="ECO:0000313" key="5">
    <source>
        <dbReference type="EMBL" id="MFD1534112.1"/>
    </source>
</evidence>
<proteinExistence type="inferred from homology"/>
<dbReference type="InterPro" id="IPR014027">
    <property type="entry name" value="UDP-Glc/GDP-Man_DH_C"/>
</dbReference>
<feature type="domain" description="UDP-glucose/GDP-mannose dehydrogenase C-terminal" evidence="4">
    <location>
        <begin position="322"/>
        <end position="415"/>
    </location>
</feature>
<gene>
    <name evidence="5" type="ORF">ACFSCY_32310</name>
</gene>
<dbReference type="NCBIfam" id="TIGR03026">
    <property type="entry name" value="NDP-sugDHase"/>
    <property type="match status" value="1"/>
</dbReference>
<accession>A0ABW4FYI3</accession>
<dbReference type="PIRSF" id="PIRSF000124">
    <property type="entry name" value="UDPglc_GDPman_dh"/>
    <property type="match status" value="1"/>
</dbReference>
<dbReference type="SUPFAM" id="SSF51735">
    <property type="entry name" value="NAD(P)-binding Rossmann-fold domains"/>
    <property type="match status" value="1"/>
</dbReference>
<dbReference type="SUPFAM" id="SSF48179">
    <property type="entry name" value="6-phosphogluconate dehydrogenase C-terminal domain-like"/>
    <property type="match status" value="1"/>
</dbReference>
<evidence type="ECO:0000259" key="4">
    <source>
        <dbReference type="SMART" id="SM00984"/>
    </source>
</evidence>
<dbReference type="PANTHER" id="PTHR43491">
    <property type="entry name" value="UDP-N-ACETYL-D-MANNOSAMINE DEHYDROGENASE"/>
    <property type="match status" value="1"/>
</dbReference>
<keyword evidence="1" id="KW-0560">Oxidoreductase</keyword>
<reference evidence="6" key="1">
    <citation type="journal article" date="2019" name="Int. J. Syst. Evol. Microbiol.">
        <title>The Global Catalogue of Microorganisms (GCM) 10K type strain sequencing project: providing services to taxonomists for standard genome sequencing and annotation.</title>
        <authorList>
            <consortium name="The Broad Institute Genomics Platform"/>
            <consortium name="The Broad Institute Genome Sequencing Center for Infectious Disease"/>
            <person name="Wu L."/>
            <person name="Ma J."/>
        </authorList>
    </citation>
    <scope>NUCLEOTIDE SEQUENCE [LARGE SCALE GENOMIC DNA]</scope>
    <source>
        <strain evidence="6">JCM 12165</strain>
    </source>
</reference>
<dbReference type="SMART" id="SM00984">
    <property type="entry name" value="UDPG_MGDP_dh_C"/>
    <property type="match status" value="1"/>
</dbReference>
<organism evidence="5 6">
    <name type="scientific">Pseudonocardia aurantiaca</name>
    <dbReference type="NCBI Taxonomy" id="75290"/>
    <lineage>
        <taxon>Bacteria</taxon>
        <taxon>Bacillati</taxon>
        <taxon>Actinomycetota</taxon>
        <taxon>Actinomycetes</taxon>
        <taxon>Pseudonocardiales</taxon>
        <taxon>Pseudonocardiaceae</taxon>
        <taxon>Pseudonocardia</taxon>
    </lineage>
</organism>
<name>A0ABW4FYI3_9PSEU</name>
<dbReference type="InterPro" id="IPR036220">
    <property type="entry name" value="UDP-Glc/GDP-Man_DH_C_sf"/>
</dbReference>
<evidence type="ECO:0000313" key="6">
    <source>
        <dbReference type="Proteomes" id="UP001597145"/>
    </source>
</evidence>
<dbReference type="InterPro" id="IPR001732">
    <property type="entry name" value="UDP-Glc/GDP-Man_DH_N"/>
</dbReference>
<dbReference type="Pfam" id="PF03720">
    <property type="entry name" value="UDPG_MGDP_dh_C"/>
    <property type="match status" value="1"/>
</dbReference>
<protein>
    <submittedName>
        <fullName evidence="5">Nucleotide sugar dehydrogenase</fullName>
    </submittedName>
</protein>
<dbReference type="SUPFAM" id="SSF52413">
    <property type="entry name" value="UDP-glucose/GDP-mannose dehydrogenase C-terminal domain"/>
    <property type="match status" value="1"/>
</dbReference>
<dbReference type="PIRSF" id="PIRSF500136">
    <property type="entry name" value="UDP_ManNAc_DH"/>
    <property type="match status" value="1"/>
</dbReference>
<dbReference type="RefSeq" id="WP_343974140.1">
    <property type="nucleotide sequence ID" value="NZ_BAAAJG010000005.1"/>
</dbReference>
<dbReference type="InterPro" id="IPR017476">
    <property type="entry name" value="UDP-Glc/GDP-Man"/>
</dbReference>
<dbReference type="Gene3D" id="3.40.50.720">
    <property type="entry name" value="NAD(P)-binding Rossmann-like Domain"/>
    <property type="match status" value="2"/>
</dbReference>
<evidence type="ECO:0000256" key="1">
    <source>
        <dbReference type="ARBA" id="ARBA00023002"/>
    </source>
</evidence>
<dbReference type="EMBL" id="JBHUCP010000028">
    <property type="protein sequence ID" value="MFD1534112.1"/>
    <property type="molecule type" value="Genomic_DNA"/>
</dbReference>